<protein>
    <recommendedName>
        <fullName evidence="4">Cell surface receptor IPT/TIG domain protein</fullName>
    </recommendedName>
</protein>
<dbReference type="GO" id="GO:0030245">
    <property type="term" value="P:cellulose catabolic process"/>
    <property type="evidence" value="ECO:0007669"/>
    <property type="project" value="UniProtKB-KW"/>
</dbReference>
<reference evidence="3" key="1">
    <citation type="submission" date="2015-07" db="EMBL/GenBank/DDBJ databases">
        <title>Near-Complete Genome Sequence of the Cellulolytic Bacterium Bacteroides (Pseudobacteroides) cellulosolvens ATCC 35603.</title>
        <authorList>
            <person name="Dassa B."/>
            <person name="Utturkar S.M."/>
            <person name="Klingeman D.M."/>
            <person name="Hurt R.A."/>
            <person name="Keller M."/>
            <person name="Xu J."/>
            <person name="Reddy Y.H.K."/>
            <person name="Borovok I."/>
            <person name="Grinberg I.R."/>
            <person name="Lamed R."/>
            <person name="Zhivin O."/>
            <person name="Bayer E.A."/>
            <person name="Brown S.D."/>
        </authorList>
    </citation>
    <scope>NUCLEOTIDE SEQUENCE [LARGE SCALE GENOMIC DNA]</scope>
    <source>
        <strain evidence="3">DSM 2933</strain>
    </source>
</reference>
<dbReference type="InterPro" id="IPR014756">
    <property type="entry name" value="Ig_E-set"/>
</dbReference>
<dbReference type="STRING" id="398512.Bccel_3438"/>
<dbReference type="RefSeq" id="WP_036945538.1">
    <property type="nucleotide sequence ID" value="NZ_JQKC01000056.1"/>
</dbReference>
<keyword evidence="1" id="KW-0136">Cellulose degradation</keyword>
<dbReference type="Gene3D" id="2.60.40.10">
    <property type="entry name" value="Immunoglobulins"/>
    <property type="match status" value="1"/>
</dbReference>
<evidence type="ECO:0008006" key="4">
    <source>
        <dbReference type="Google" id="ProtNLM"/>
    </source>
</evidence>
<accession>A0A0L6JQU0</accession>
<proteinExistence type="predicted"/>
<organism evidence="2 3">
    <name type="scientific">Pseudobacteroides cellulosolvens ATCC 35603 = DSM 2933</name>
    <dbReference type="NCBI Taxonomy" id="398512"/>
    <lineage>
        <taxon>Bacteria</taxon>
        <taxon>Bacillati</taxon>
        <taxon>Bacillota</taxon>
        <taxon>Clostridia</taxon>
        <taxon>Eubacteriales</taxon>
        <taxon>Oscillospiraceae</taxon>
        <taxon>Pseudobacteroides</taxon>
    </lineage>
</organism>
<keyword evidence="1" id="KW-0119">Carbohydrate metabolism</keyword>
<dbReference type="InterPro" id="IPR013783">
    <property type="entry name" value="Ig-like_fold"/>
</dbReference>
<evidence type="ECO:0000313" key="2">
    <source>
        <dbReference type="EMBL" id="KNY28164.1"/>
    </source>
</evidence>
<sequence length="145" mass="15098">MNEIIEITVTVPAGEPAGKNEIVLEGTDSSNSGFSVVGKFNVEVTTTSLAPVISHISKNKGYAGVEITICGEGIETTSVAEIVSKAGAAAMLEILPSDSNYLRVRIPSSAISGNLRINNLGIYSNTLPFTVVPTGIITNFNESAI</sequence>
<evidence type="ECO:0000256" key="1">
    <source>
        <dbReference type="ARBA" id="ARBA00023001"/>
    </source>
</evidence>
<dbReference type="Proteomes" id="UP000036923">
    <property type="component" value="Unassembled WGS sequence"/>
</dbReference>
<name>A0A0L6JQU0_9FIRM</name>
<dbReference type="EMBL" id="LGTC01000001">
    <property type="protein sequence ID" value="KNY28164.1"/>
    <property type="molecule type" value="Genomic_DNA"/>
</dbReference>
<comment type="caution">
    <text evidence="2">The sequence shown here is derived from an EMBL/GenBank/DDBJ whole genome shotgun (WGS) entry which is preliminary data.</text>
</comment>
<keyword evidence="3" id="KW-1185">Reference proteome</keyword>
<dbReference type="AlphaFoldDB" id="A0A0L6JQU0"/>
<gene>
    <name evidence="2" type="ORF">Bccel_3438</name>
</gene>
<dbReference type="SUPFAM" id="SSF81296">
    <property type="entry name" value="E set domains"/>
    <property type="match status" value="1"/>
</dbReference>
<evidence type="ECO:0000313" key="3">
    <source>
        <dbReference type="Proteomes" id="UP000036923"/>
    </source>
</evidence>
<keyword evidence="1" id="KW-0624">Polysaccharide degradation</keyword>
<dbReference type="CDD" id="cd00102">
    <property type="entry name" value="IPT"/>
    <property type="match status" value="1"/>
</dbReference>